<dbReference type="SMART" id="SM00797">
    <property type="entry name" value="AHS2"/>
    <property type="match status" value="1"/>
</dbReference>
<evidence type="ECO:0000256" key="3">
    <source>
        <dbReference type="ARBA" id="ARBA00022840"/>
    </source>
</evidence>
<dbReference type="PANTHER" id="PTHR43309">
    <property type="entry name" value="5-OXOPROLINASE SUBUNIT C"/>
    <property type="match status" value="1"/>
</dbReference>
<evidence type="ECO:0000256" key="1">
    <source>
        <dbReference type="ARBA" id="ARBA00022741"/>
    </source>
</evidence>
<evidence type="ECO:0000313" key="6">
    <source>
        <dbReference type="Proteomes" id="UP000676776"/>
    </source>
</evidence>
<proteinExistence type="predicted"/>
<reference evidence="5 6" key="1">
    <citation type="submission" date="2021-03" db="EMBL/GenBank/DDBJ databases">
        <title>Winogradskyella sp. nov., isolated from costal sediment.</title>
        <authorList>
            <person name="Gao C."/>
        </authorList>
    </citation>
    <scope>NUCLEOTIDE SEQUENCE [LARGE SCALE GENOMIC DNA]</scope>
    <source>
        <strain evidence="5 6">DF17</strain>
    </source>
</reference>
<dbReference type="Proteomes" id="UP000676776">
    <property type="component" value="Unassembled WGS sequence"/>
</dbReference>
<organism evidence="5 6">
    <name type="scientific">Winogradskyella pelagia</name>
    <dbReference type="NCBI Taxonomy" id="2819984"/>
    <lineage>
        <taxon>Bacteria</taxon>
        <taxon>Pseudomonadati</taxon>
        <taxon>Bacteroidota</taxon>
        <taxon>Flavobacteriia</taxon>
        <taxon>Flavobacteriales</taxon>
        <taxon>Flavobacteriaceae</taxon>
        <taxon>Winogradskyella</taxon>
    </lineage>
</organism>
<gene>
    <name evidence="5" type="ORF">J4050_11940</name>
</gene>
<dbReference type="Gene3D" id="2.40.100.10">
    <property type="entry name" value="Cyclophilin-like"/>
    <property type="match status" value="1"/>
</dbReference>
<dbReference type="RefSeq" id="WP_208154815.1">
    <property type="nucleotide sequence ID" value="NZ_JAGEVF010000009.1"/>
</dbReference>
<keyword evidence="1" id="KW-0547">Nucleotide-binding</keyword>
<sequence length="282" mass="30881">MTEVIKPGFYTTIQDLGRLGYGAHGVPVSGSMDMYSAKFANLLLGNTEEAAVLEITIIGPTLKFLSPTTIAIVGAPMRPKLNGIAINNNQPLALKSNDILSFGPSVNGARCYIAIKGGFNTPLVLGSRSFYEGITEFPKINKGEIIPYLSIDKELAKKNASLKYDETVLTTKFLNVSFGPEYHLLSRSQQDEIWSSQFVVSKFNNRMAYQLENLIDNDAKNIITAPVLPGTVQLTPSGQLIVLMRDAQTTGGYPRILQLTDKSINALSQKTVGNYIKFRRIA</sequence>
<evidence type="ECO:0000313" key="5">
    <source>
        <dbReference type="EMBL" id="MBO3117464.1"/>
    </source>
</evidence>
<comment type="caution">
    <text evidence="5">The sequence shown here is derived from an EMBL/GenBank/DDBJ whole genome shotgun (WGS) entry which is preliminary data.</text>
</comment>
<dbReference type="EMBL" id="JAGEVF010000009">
    <property type="protein sequence ID" value="MBO3117464.1"/>
    <property type="molecule type" value="Genomic_DNA"/>
</dbReference>
<keyword evidence="2" id="KW-0378">Hydrolase</keyword>
<keyword evidence="3" id="KW-0067">ATP-binding</keyword>
<dbReference type="InterPro" id="IPR029000">
    <property type="entry name" value="Cyclophilin-like_dom_sf"/>
</dbReference>
<accession>A0ABS3T3Z5</accession>
<dbReference type="InterPro" id="IPR003778">
    <property type="entry name" value="CT_A_B"/>
</dbReference>
<dbReference type="Pfam" id="PF02626">
    <property type="entry name" value="CT_A_B"/>
    <property type="match status" value="1"/>
</dbReference>
<feature type="domain" description="Carboxyltransferase" evidence="4">
    <location>
        <begin position="23"/>
        <end position="282"/>
    </location>
</feature>
<evidence type="ECO:0000256" key="2">
    <source>
        <dbReference type="ARBA" id="ARBA00022801"/>
    </source>
</evidence>
<name>A0ABS3T3Z5_9FLAO</name>
<keyword evidence="6" id="KW-1185">Reference proteome</keyword>
<dbReference type="PANTHER" id="PTHR43309:SF5">
    <property type="entry name" value="5-OXOPROLINASE SUBUNIT C"/>
    <property type="match status" value="1"/>
</dbReference>
<evidence type="ECO:0000259" key="4">
    <source>
        <dbReference type="SMART" id="SM00797"/>
    </source>
</evidence>
<protein>
    <submittedName>
        <fullName evidence="5">Biotin-dependent carboxyltransferase family protein</fullName>
    </submittedName>
</protein>
<dbReference type="InterPro" id="IPR052708">
    <property type="entry name" value="PxpC"/>
</dbReference>